<proteinExistence type="predicted"/>
<keyword evidence="3" id="KW-1185">Reference proteome</keyword>
<dbReference type="EMBL" id="JAKZGS010000026">
    <property type="protein sequence ID" value="MCH7400055.1"/>
    <property type="molecule type" value="Genomic_DNA"/>
</dbReference>
<comment type="caution">
    <text evidence="2">The sequence shown here is derived from an EMBL/GenBank/DDBJ whole genome shotgun (WGS) entry which is preliminary data.</text>
</comment>
<evidence type="ECO:0000313" key="3">
    <source>
        <dbReference type="Proteomes" id="UP001165488"/>
    </source>
</evidence>
<evidence type="ECO:0000313" key="2">
    <source>
        <dbReference type="EMBL" id="MCH7400055.1"/>
    </source>
</evidence>
<feature type="chain" id="PRO_5045606907" evidence="1">
    <location>
        <begin position="22"/>
        <end position="432"/>
    </location>
</feature>
<name>A0ABS9UTV5_9BACT</name>
<evidence type="ECO:0000256" key="1">
    <source>
        <dbReference type="SAM" id="SignalP"/>
    </source>
</evidence>
<accession>A0ABS9UTV5</accession>
<organism evidence="2 3">
    <name type="scientific">Belliella calami</name>
    <dbReference type="NCBI Taxonomy" id="2923436"/>
    <lineage>
        <taxon>Bacteria</taxon>
        <taxon>Pseudomonadati</taxon>
        <taxon>Bacteroidota</taxon>
        <taxon>Cytophagia</taxon>
        <taxon>Cytophagales</taxon>
        <taxon>Cyclobacteriaceae</taxon>
        <taxon>Belliella</taxon>
    </lineage>
</organism>
<reference evidence="2" key="1">
    <citation type="submission" date="2022-03" db="EMBL/GenBank/DDBJ databases">
        <title>De novo assembled genomes of Belliella spp. (Cyclobacteriaceae) strains.</title>
        <authorList>
            <person name="Szabo A."/>
            <person name="Korponai K."/>
            <person name="Felfoldi T."/>
        </authorList>
    </citation>
    <scope>NUCLEOTIDE SEQUENCE</scope>
    <source>
        <strain evidence="2">DSM 107340</strain>
    </source>
</reference>
<feature type="signal peptide" evidence="1">
    <location>
        <begin position="1"/>
        <end position="21"/>
    </location>
</feature>
<dbReference type="Pfam" id="PF16153">
    <property type="entry name" value="DUF4861"/>
    <property type="match status" value="1"/>
</dbReference>
<dbReference type="PROSITE" id="PS51257">
    <property type="entry name" value="PROKAR_LIPOPROTEIN"/>
    <property type="match status" value="1"/>
</dbReference>
<dbReference type="Proteomes" id="UP001165488">
    <property type="component" value="Unassembled WGS sequence"/>
</dbReference>
<dbReference type="InterPro" id="IPR032342">
    <property type="entry name" value="DUF4861"/>
</dbReference>
<sequence length="432" mass="48924">MNLSKILVISSLIFTIGFASCQTPGQFKSVEFRIENLGSRDLSDKAVILQRSEFSEITEGDFYPIIVTDQNDTLPVQFDDKNGDGVWDELFFLANIKSGELINCSLVLLDKKIDFEKRVNIRFGVRASENDIVKPATSHTFYPHQLPGVMGYQPYQTDGPSWENDCVGFRHYLDGRNSKDVFGKKVKYMSPDNVGINDEGVTEDDYHVMEDWGRDILSVGNSVGIGGFGLKVGDTLARLGVTEQDSLNNVSETDYTILSNGFIRGLMRFDYHDWKPEVLDRTYQVQEHTSIWPGIHGYQNEVRVTGIKGDEELVIGLVNSRTDKPLATFEIGNFQVLYTHDLQTYEKEWYLGLALIVPKDKYLGYIEAPTEGSLSNTYLARMIINNDHQLSYFAVAAWELADENFRDELYFKNYLKTIAEGLGAEVKITVLN</sequence>
<dbReference type="RefSeq" id="WP_241276548.1">
    <property type="nucleotide sequence ID" value="NZ_JAKZGS010000026.1"/>
</dbReference>
<keyword evidence="1" id="KW-0732">Signal</keyword>
<gene>
    <name evidence="2" type="ORF">MM236_18820</name>
</gene>
<protein>
    <submittedName>
        <fullName evidence="2">DUF4861 domain-containing protein</fullName>
    </submittedName>
</protein>